<evidence type="ECO:0000313" key="9">
    <source>
        <dbReference type="EMBL" id="KAL3766257.1"/>
    </source>
</evidence>
<comment type="caution">
    <text evidence="9">The sequence shown here is derived from an EMBL/GenBank/DDBJ whole genome shotgun (WGS) entry which is preliminary data.</text>
</comment>
<comment type="similarity">
    <text evidence="5">Belongs to the PINX1 family.</text>
</comment>
<keyword evidence="2" id="KW-0690">Ribosome biogenesis</keyword>
<dbReference type="InterPro" id="IPR000467">
    <property type="entry name" value="G_patch_dom"/>
</dbReference>
<feature type="domain" description="G-patch" evidence="8">
    <location>
        <begin position="18"/>
        <end position="65"/>
    </location>
</feature>
<feature type="compositionally biased region" description="Basic and acidic residues" evidence="7">
    <location>
        <begin position="287"/>
        <end position="300"/>
    </location>
</feature>
<feature type="compositionally biased region" description="Basic and acidic residues" evidence="7">
    <location>
        <begin position="255"/>
        <end position="269"/>
    </location>
</feature>
<dbReference type="Proteomes" id="UP001530315">
    <property type="component" value="Unassembled WGS sequence"/>
</dbReference>
<evidence type="ECO:0000256" key="7">
    <source>
        <dbReference type="SAM" id="MobiDB-lite"/>
    </source>
</evidence>
<comment type="subcellular location">
    <subcellularLocation>
        <location evidence="1">Nucleus</location>
        <location evidence="1">Nucleolus</location>
    </subcellularLocation>
</comment>
<dbReference type="InterPro" id="IPR050656">
    <property type="entry name" value="PINX1"/>
</dbReference>
<keyword evidence="3" id="KW-0698">rRNA processing</keyword>
<dbReference type="PROSITE" id="PS50174">
    <property type="entry name" value="G_PATCH"/>
    <property type="match status" value="1"/>
</dbReference>
<accession>A0ABD3MRF6</accession>
<evidence type="ECO:0000256" key="2">
    <source>
        <dbReference type="ARBA" id="ARBA00022517"/>
    </source>
</evidence>
<dbReference type="PANTHER" id="PTHR23149:SF31">
    <property type="entry name" value="PROTEIN PXR1"/>
    <property type="match status" value="1"/>
</dbReference>
<feature type="compositionally biased region" description="Basic residues" evidence="7">
    <location>
        <begin position="301"/>
        <end position="310"/>
    </location>
</feature>
<dbReference type="SMART" id="SM00443">
    <property type="entry name" value="G_patch"/>
    <property type="match status" value="1"/>
</dbReference>
<sequence>MTIVAKAETRNSQWANDHTSFGRKMLAKMGWKGDGCGLGKEQQGSSVHLRAMRRVESLGIGAENDAFGDRGWHETNAGFHGVLASLKREYGKSSSSSSRVGDDGGGDEEGRRKTEGRKRRKREEDGATIKNKKRGRVDGGNDDGGGGVRLPQNKVQAGHARKMREAKDIRSKSAEDMAAIFGVRADQYKQQYMSFVVDDDDGRLGAGDANSSSSDAADERGEKSRKEKKRKNDKNEKEETGESKVTVEDEACGETDGKSNEAGRGEDEKKKKKKKKKEKKEKKRRRSSEVEAKGDSSDDHKRRKKDKSRK</sequence>
<dbReference type="PANTHER" id="PTHR23149">
    <property type="entry name" value="G PATCH DOMAIN CONTAINING PROTEIN"/>
    <property type="match status" value="1"/>
</dbReference>
<dbReference type="AlphaFoldDB" id="A0ABD3MRF6"/>
<protein>
    <recommendedName>
        <fullName evidence="6">PinX1-related protein 1</fullName>
    </recommendedName>
</protein>
<evidence type="ECO:0000256" key="3">
    <source>
        <dbReference type="ARBA" id="ARBA00022552"/>
    </source>
</evidence>
<gene>
    <name evidence="9" type="ORF">ACHAW5_008203</name>
</gene>
<evidence type="ECO:0000256" key="4">
    <source>
        <dbReference type="ARBA" id="ARBA00023242"/>
    </source>
</evidence>
<dbReference type="EMBL" id="JALLAZ020001732">
    <property type="protein sequence ID" value="KAL3766257.1"/>
    <property type="molecule type" value="Genomic_DNA"/>
</dbReference>
<evidence type="ECO:0000256" key="1">
    <source>
        <dbReference type="ARBA" id="ARBA00004604"/>
    </source>
</evidence>
<dbReference type="Pfam" id="PF01585">
    <property type="entry name" value="G-patch"/>
    <property type="match status" value="1"/>
</dbReference>
<feature type="compositionally biased region" description="Basic residues" evidence="7">
    <location>
        <begin position="270"/>
        <end position="286"/>
    </location>
</feature>
<feature type="region of interest" description="Disordered" evidence="7">
    <location>
        <begin position="89"/>
        <end position="173"/>
    </location>
</feature>
<name>A0ABD3MRF6_9STRA</name>
<evidence type="ECO:0000259" key="8">
    <source>
        <dbReference type="PROSITE" id="PS50174"/>
    </source>
</evidence>
<reference evidence="9 10" key="1">
    <citation type="submission" date="2024-10" db="EMBL/GenBank/DDBJ databases">
        <title>Updated reference genomes for cyclostephanoid diatoms.</title>
        <authorList>
            <person name="Roberts W.R."/>
            <person name="Alverson A.J."/>
        </authorList>
    </citation>
    <scope>NUCLEOTIDE SEQUENCE [LARGE SCALE GENOMIC DNA]</scope>
    <source>
        <strain evidence="9 10">AJA276-08</strain>
    </source>
</reference>
<organism evidence="9 10">
    <name type="scientific">Stephanodiscus triporus</name>
    <dbReference type="NCBI Taxonomy" id="2934178"/>
    <lineage>
        <taxon>Eukaryota</taxon>
        <taxon>Sar</taxon>
        <taxon>Stramenopiles</taxon>
        <taxon>Ochrophyta</taxon>
        <taxon>Bacillariophyta</taxon>
        <taxon>Coscinodiscophyceae</taxon>
        <taxon>Thalassiosirophycidae</taxon>
        <taxon>Stephanodiscales</taxon>
        <taxon>Stephanodiscaceae</taxon>
        <taxon>Stephanodiscus</taxon>
    </lineage>
</organism>
<feature type="compositionally biased region" description="Basic and acidic residues" evidence="7">
    <location>
        <begin position="163"/>
        <end position="173"/>
    </location>
</feature>
<dbReference type="GO" id="GO:0006364">
    <property type="term" value="P:rRNA processing"/>
    <property type="evidence" value="ECO:0007669"/>
    <property type="project" value="UniProtKB-KW"/>
</dbReference>
<keyword evidence="4" id="KW-0539">Nucleus</keyword>
<keyword evidence="10" id="KW-1185">Reference proteome</keyword>
<feature type="compositionally biased region" description="Low complexity" evidence="7">
    <location>
        <begin position="206"/>
        <end position="215"/>
    </location>
</feature>
<evidence type="ECO:0000256" key="6">
    <source>
        <dbReference type="ARBA" id="ARBA00041961"/>
    </source>
</evidence>
<dbReference type="GO" id="GO:0005730">
    <property type="term" value="C:nucleolus"/>
    <property type="evidence" value="ECO:0007669"/>
    <property type="project" value="UniProtKB-SubCell"/>
</dbReference>
<feature type="region of interest" description="Disordered" evidence="7">
    <location>
        <begin position="199"/>
        <end position="310"/>
    </location>
</feature>
<evidence type="ECO:0000256" key="5">
    <source>
        <dbReference type="ARBA" id="ARBA00038007"/>
    </source>
</evidence>
<evidence type="ECO:0000313" key="10">
    <source>
        <dbReference type="Proteomes" id="UP001530315"/>
    </source>
</evidence>
<feature type="compositionally biased region" description="Basic and acidic residues" evidence="7">
    <location>
        <begin position="233"/>
        <end position="247"/>
    </location>
</feature>
<proteinExistence type="inferred from homology"/>